<dbReference type="Pfam" id="PF02954">
    <property type="entry name" value="HTH_8"/>
    <property type="match status" value="1"/>
</dbReference>
<dbReference type="GO" id="GO:0043565">
    <property type="term" value="F:sequence-specific DNA binding"/>
    <property type="evidence" value="ECO:0007669"/>
    <property type="project" value="InterPro"/>
</dbReference>
<dbReference type="AlphaFoldDB" id="A0A9X2FFJ8"/>
<organism evidence="7 8">
    <name type="scientific">Aeoliella straminimaris</name>
    <dbReference type="NCBI Taxonomy" id="2954799"/>
    <lineage>
        <taxon>Bacteria</taxon>
        <taxon>Pseudomonadati</taxon>
        <taxon>Planctomycetota</taxon>
        <taxon>Planctomycetia</taxon>
        <taxon>Pirellulales</taxon>
        <taxon>Lacipirellulaceae</taxon>
        <taxon>Aeoliella</taxon>
    </lineage>
</organism>
<dbReference type="Gene3D" id="1.10.8.60">
    <property type="match status" value="1"/>
</dbReference>
<evidence type="ECO:0000256" key="3">
    <source>
        <dbReference type="ARBA" id="ARBA00023015"/>
    </source>
</evidence>
<reference evidence="7" key="1">
    <citation type="submission" date="2022-06" db="EMBL/GenBank/DDBJ databases">
        <title>Aeoliella straminimaris, a novel planctomycete from sediments.</title>
        <authorList>
            <person name="Vitorino I.R."/>
            <person name="Lage O.M."/>
        </authorList>
    </citation>
    <scope>NUCLEOTIDE SEQUENCE</scope>
    <source>
        <strain evidence="7">ICT_H6.2</strain>
    </source>
</reference>
<evidence type="ECO:0000256" key="5">
    <source>
        <dbReference type="ARBA" id="ARBA00023163"/>
    </source>
</evidence>
<dbReference type="PROSITE" id="PS00688">
    <property type="entry name" value="SIGMA54_INTERACT_3"/>
    <property type="match status" value="1"/>
</dbReference>
<comment type="caution">
    <text evidence="7">The sequence shown here is derived from an EMBL/GenBank/DDBJ whole genome shotgun (WGS) entry which is preliminary data.</text>
</comment>
<dbReference type="EMBL" id="JAMXLR010000091">
    <property type="protein sequence ID" value="MCO6047273.1"/>
    <property type="molecule type" value="Genomic_DNA"/>
</dbReference>
<dbReference type="InterPro" id="IPR009057">
    <property type="entry name" value="Homeodomain-like_sf"/>
</dbReference>
<dbReference type="InterPro" id="IPR029016">
    <property type="entry name" value="GAF-like_dom_sf"/>
</dbReference>
<dbReference type="PROSITE" id="PS50045">
    <property type="entry name" value="SIGMA54_INTERACT_4"/>
    <property type="match status" value="1"/>
</dbReference>
<dbReference type="InterPro" id="IPR002078">
    <property type="entry name" value="Sigma_54_int"/>
</dbReference>
<proteinExistence type="predicted"/>
<name>A0A9X2FFJ8_9BACT</name>
<dbReference type="SUPFAM" id="SSF46689">
    <property type="entry name" value="Homeodomain-like"/>
    <property type="match status" value="1"/>
</dbReference>
<dbReference type="InterPro" id="IPR003593">
    <property type="entry name" value="AAA+_ATPase"/>
</dbReference>
<dbReference type="Gene3D" id="3.40.50.300">
    <property type="entry name" value="P-loop containing nucleotide triphosphate hydrolases"/>
    <property type="match status" value="1"/>
</dbReference>
<evidence type="ECO:0000259" key="6">
    <source>
        <dbReference type="PROSITE" id="PS50045"/>
    </source>
</evidence>
<dbReference type="Pfam" id="PF13185">
    <property type="entry name" value="GAF_2"/>
    <property type="match status" value="1"/>
</dbReference>
<dbReference type="PANTHER" id="PTHR32071:SF57">
    <property type="entry name" value="C4-DICARBOXYLATE TRANSPORT TRANSCRIPTIONAL REGULATORY PROTEIN DCTD"/>
    <property type="match status" value="1"/>
</dbReference>
<evidence type="ECO:0000256" key="1">
    <source>
        <dbReference type="ARBA" id="ARBA00022741"/>
    </source>
</evidence>
<dbReference type="InterPro" id="IPR025943">
    <property type="entry name" value="Sigma_54_int_dom_ATP-bd_2"/>
</dbReference>
<protein>
    <submittedName>
        <fullName evidence="7">Sigma-54-dependent Fis family transcriptional regulator</fullName>
    </submittedName>
</protein>
<dbReference type="GO" id="GO:0005524">
    <property type="term" value="F:ATP binding"/>
    <property type="evidence" value="ECO:0007669"/>
    <property type="project" value="UniProtKB-KW"/>
</dbReference>
<dbReference type="Gene3D" id="1.10.10.60">
    <property type="entry name" value="Homeodomain-like"/>
    <property type="match status" value="1"/>
</dbReference>
<dbReference type="InterPro" id="IPR058031">
    <property type="entry name" value="AAA_lid_NorR"/>
</dbReference>
<evidence type="ECO:0000256" key="4">
    <source>
        <dbReference type="ARBA" id="ARBA00023125"/>
    </source>
</evidence>
<dbReference type="PROSITE" id="PS00676">
    <property type="entry name" value="SIGMA54_INTERACT_2"/>
    <property type="match status" value="1"/>
</dbReference>
<evidence type="ECO:0000313" key="8">
    <source>
        <dbReference type="Proteomes" id="UP001155241"/>
    </source>
</evidence>
<dbReference type="InterPro" id="IPR002197">
    <property type="entry name" value="HTH_Fis"/>
</dbReference>
<gene>
    <name evidence="7" type="ORF">NG895_25515</name>
</gene>
<dbReference type="Pfam" id="PF25601">
    <property type="entry name" value="AAA_lid_14"/>
    <property type="match status" value="1"/>
</dbReference>
<dbReference type="Proteomes" id="UP001155241">
    <property type="component" value="Unassembled WGS sequence"/>
</dbReference>
<dbReference type="PRINTS" id="PR01590">
    <property type="entry name" value="HTHFIS"/>
</dbReference>
<dbReference type="PANTHER" id="PTHR32071">
    <property type="entry name" value="TRANSCRIPTIONAL REGULATORY PROTEIN"/>
    <property type="match status" value="1"/>
</dbReference>
<dbReference type="SUPFAM" id="SSF55781">
    <property type="entry name" value="GAF domain-like"/>
    <property type="match status" value="1"/>
</dbReference>
<dbReference type="InterPro" id="IPR027417">
    <property type="entry name" value="P-loop_NTPase"/>
</dbReference>
<keyword evidence="8" id="KW-1185">Reference proteome</keyword>
<keyword evidence="3" id="KW-0805">Transcription regulation</keyword>
<dbReference type="SUPFAM" id="SSF52540">
    <property type="entry name" value="P-loop containing nucleoside triphosphate hydrolases"/>
    <property type="match status" value="1"/>
</dbReference>
<dbReference type="InterPro" id="IPR025944">
    <property type="entry name" value="Sigma_54_int_dom_CS"/>
</dbReference>
<dbReference type="SMART" id="SM00382">
    <property type="entry name" value="AAA"/>
    <property type="match status" value="1"/>
</dbReference>
<dbReference type="RefSeq" id="WP_252855386.1">
    <property type="nucleotide sequence ID" value="NZ_JAMXLR010000091.1"/>
</dbReference>
<accession>A0A9X2FFJ8</accession>
<evidence type="ECO:0000256" key="2">
    <source>
        <dbReference type="ARBA" id="ARBA00022840"/>
    </source>
</evidence>
<keyword evidence="5" id="KW-0804">Transcription</keyword>
<keyword evidence="2" id="KW-0067">ATP-binding</keyword>
<sequence length="626" mass="68265">MPSINWSQLLADILVSRDEAEFHSAVVRRLADVAGLTSAALVRSQPPEWIVTASAGRMAGQLPLDLAADALDSGTPRQASGWNAIPLRTSQDNSLPPTALLMAGDTGVDIDQLGPGLAAACAVVRGRRRDHQQAQRLEMLLEITHQWAQTDNLETLLNRMAEAATAQFDCDRATIFLWDRPHKLLVGRPALGMDNNELRVPDDAGVVGRVVQSGEPERVDRMDDRAAIHGAVDKETGYTTETILCVPLVGPQGNTFGAFELLNKRAGNFQPEDLTGLTELATYAAVALANTQQWEQLLERHQLLVDEAADRVQMIGNCPAIEALRSTIAKVAAADLAVLVLGENGTGKEVVAQSIHYRSPRRSEPLIAVNCAALTETLLESELFGHEKGAFTGANESRAGKFEVASGGTLFLDEIGDMSLGGQAKLLRALEQKEVVRVGGHETISTDCRVVAATNQNLAELVREKKFREDLYFRLNVVTLELPPLRERGDDVVTLAEYFLKQLCQKQGRKPPAMSAAAKKRLVAHRWPGNVRELRNLMERVAYLVSGDRIDADDLAFTLSPGAKKGGGMETGLTLSDATHDFQVDYIKRTIDQVRGNVTEAAKLLGVHRSNLYRKMRALGMETDED</sequence>
<dbReference type="InterPro" id="IPR003018">
    <property type="entry name" value="GAF"/>
</dbReference>
<dbReference type="CDD" id="cd00009">
    <property type="entry name" value="AAA"/>
    <property type="match status" value="1"/>
</dbReference>
<dbReference type="Pfam" id="PF00158">
    <property type="entry name" value="Sigma54_activat"/>
    <property type="match status" value="1"/>
</dbReference>
<keyword evidence="4" id="KW-0238">DNA-binding</keyword>
<keyword evidence="1" id="KW-0547">Nucleotide-binding</keyword>
<dbReference type="SMART" id="SM00065">
    <property type="entry name" value="GAF"/>
    <property type="match status" value="1"/>
</dbReference>
<dbReference type="Gene3D" id="3.30.450.40">
    <property type="match status" value="1"/>
</dbReference>
<feature type="domain" description="Sigma-54 factor interaction" evidence="6">
    <location>
        <begin position="314"/>
        <end position="543"/>
    </location>
</feature>
<dbReference type="GO" id="GO:0006355">
    <property type="term" value="P:regulation of DNA-templated transcription"/>
    <property type="evidence" value="ECO:0007669"/>
    <property type="project" value="InterPro"/>
</dbReference>
<dbReference type="FunFam" id="3.40.50.300:FF:000006">
    <property type="entry name" value="DNA-binding transcriptional regulator NtrC"/>
    <property type="match status" value="1"/>
</dbReference>
<evidence type="ECO:0000313" key="7">
    <source>
        <dbReference type="EMBL" id="MCO6047273.1"/>
    </source>
</evidence>